<name>A0ABD3L5H5_EUCGL</name>
<gene>
    <name evidence="4" type="ORF">ACJRO7_015959</name>
</gene>
<feature type="transmembrane region" description="Helical" evidence="2">
    <location>
        <begin position="547"/>
        <end position="571"/>
    </location>
</feature>
<dbReference type="SUPFAM" id="SSF48403">
    <property type="entry name" value="Ankyrin repeat"/>
    <property type="match status" value="1"/>
</dbReference>
<dbReference type="PANTHER" id="PTHR24177:SF472">
    <property type="entry name" value="PGG DOMAIN-CONTAINING PROTEIN"/>
    <property type="match status" value="1"/>
</dbReference>
<dbReference type="Proteomes" id="UP001634007">
    <property type="component" value="Unassembled WGS sequence"/>
</dbReference>
<keyword evidence="2" id="KW-0812">Transmembrane</keyword>
<feature type="region of interest" description="Disordered" evidence="1">
    <location>
        <begin position="1"/>
        <end position="31"/>
    </location>
</feature>
<evidence type="ECO:0000313" key="5">
    <source>
        <dbReference type="Proteomes" id="UP001634007"/>
    </source>
</evidence>
<dbReference type="Pfam" id="PF13962">
    <property type="entry name" value="PGG"/>
    <property type="match status" value="1"/>
</dbReference>
<dbReference type="AlphaFoldDB" id="A0ABD3L5H5"/>
<dbReference type="InterPro" id="IPR036770">
    <property type="entry name" value="Ankyrin_rpt-contain_sf"/>
</dbReference>
<evidence type="ECO:0000256" key="2">
    <source>
        <dbReference type="SAM" id="Phobius"/>
    </source>
</evidence>
<dbReference type="PANTHER" id="PTHR24177">
    <property type="entry name" value="CASKIN"/>
    <property type="match status" value="1"/>
</dbReference>
<dbReference type="InterPro" id="IPR026961">
    <property type="entry name" value="PGG_dom"/>
</dbReference>
<comment type="caution">
    <text evidence="4">The sequence shown here is derived from an EMBL/GenBank/DDBJ whole genome shotgun (WGS) entry which is preliminary data.</text>
</comment>
<feature type="transmembrane region" description="Helical" evidence="2">
    <location>
        <begin position="516"/>
        <end position="541"/>
    </location>
</feature>
<keyword evidence="2" id="KW-1133">Transmembrane helix</keyword>
<accession>A0ABD3L5H5</accession>
<evidence type="ECO:0000256" key="1">
    <source>
        <dbReference type="SAM" id="MobiDB-lite"/>
    </source>
</evidence>
<organism evidence="4 5">
    <name type="scientific">Eucalyptus globulus</name>
    <name type="common">Tasmanian blue gum</name>
    <dbReference type="NCBI Taxonomy" id="34317"/>
    <lineage>
        <taxon>Eukaryota</taxon>
        <taxon>Viridiplantae</taxon>
        <taxon>Streptophyta</taxon>
        <taxon>Embryophyta</taxon>
        <taxon>Tracheophyta</taxon>
        <taxon>Spermatophyta</taxon>
        <taxon>Magnoliopsida</taxon>
        <taxon>eudicotyledons</taxon>
        <taxon>Gunneridae</taxon>
        <taxon>Pentapetalae</taxon>
        <taxon>rosids</taxon>
        <taxon>malvids</taxon>
        <taxon>Myrtales</taxon>
        <taxon>Myrtaceae</taxon>
        <taxon>Myrtoideae</taxon>
        <taxon>Eucalypteae</taxon>
        <taxon>Eucalyptus</taxon>
    </lineage>
</organism>
<dbReference type="Gene3D" id="1.25.40.20">
    <property type="entry name" value="Ankyrin repeat-containing domain"/>
    <property type="match status" value="1"/>
</dbReference>
<dbReference type="EMBL" id="JBJKBG010000003">
    <property type="protein sequence ID" value="KAL3747106.1"/>
    <property type="molecule type" value="Genomic_DNA"/>
</dbReference>
<reference evidence="4 5" key="1">
    <citation type="submission" date="2024-11" db="EMBL/GenBank/DDBJ databases">
        <title>Chromosome-level genome assembly of Eucalyptus globulus Labill. provides insights into its genome evolution.</title>
        <authorList>
            <person name="Li X."/>
        </authorList>
    </citation>
    <scope>NUCLEOTIDE SEQUENCE [LARGE SCALE GENOMIC DNA]</scope>
    <source>
        <strain evidence="4">CL2024</strain>
        <tissue evidence="4">Fresh tender leaves</tissue>
    </source>
</reference>
<feature type="domain" description="PGG" evidence="3">
    <location>
        <begin position="427"/>
        <end position="539"/>
    </location>
</feature>
<feature type="transmembrane region" description="Helical" evidence="2">
    <location>
        <begin position="475"/>
        <end position="504"/>
    </location>
</feature>
<evidence type="ECO:0000313" key="4">
    <source>
        <dbReference type="EMBL" id="KAL3747106.1"/>
    </source>
</evidence>
<protein>
    <recommendedName>
        <fullName evidence="3">PGG domain-containing protein</fullName>
    </recommendedName>
</protein>
<evidence type="ECO:0000259" key="3">
    <source>
        <dbReference type="Pfam" id="PF13962"/>
    </source>
</evidence>
<proteinExistence type="predicted"/>
<sequence>MHGKESSMDIQSSGSKFPPPPVDEEGSSGGMATDKTTLLVDILESTNQKETKVIPTAVVNKEYRPLFLAAMSGYWKHVEKNLAGDYNKIMAKVMTVQDEHYSVLDIAVMFARDEMVEELVKRLPKGSDVDILKKALMSAARTGRIRMVKALVNKIVPESEILEEALRLATSYAHKQKEVISYLADNISTPKYDTMISLIMAGHLVVTIKLKQFRKSLWNLATKSAPRIKSFEESHLRRRRSFDLAIVSLLLMERDMDTPKVHESLLKSGIVLDAAARGITEIVFLCLELYPELMWEKDFAKELIKEIVNGRHVDLFRLVNTFKTIPYLTDDTSTRQLMEALVEWQPGCVSMDVSGAAFLLQRELQWFKVLEDRSNPSLKSLQFKVLKDRSDPLSKSLNLEETNERRGKTFWEIFVEERQDLLKEAGQWMKDTSSSCSVVATLIITVTFTAAFTVPGGNDSSTGIPIFLKKGSFKVFVVANALALFSSVTATLMFLAILTSSYAIEDFRRSLPRRMILGLSFLFLSLAFMLVAFGSALAIVLSEQFKWIYPIIWLVGFPVALFAILQLPLYVRMVKSTYWPRLYHPMNM</sequence>
<feature type="transmembrane region" description="Helical" evidence="2">
    <location>
        <begin position="436"/>
        <end position="455"/>
    </location>
</feature>
<keyword evidence="2" id="KW-0472">Membrane</keyword>
<keyword evidence="5" id="KW-1185">Reference proteome</keyword>